<dbReference type="SUPFAM" id="SSF56752">
    <property type="entry name" value="D-aminoacid aminotransferase-like PLP-dependent enzymes"/>
    <property type="match status" value="1"/>
</dbReference>
<dbReference type="OrthoDB" id="5288718at2759"/>
<dbReference type="InterPro" id="IPR001544">
    <property type="entry name" value="Aminotrans_IV"/>
</dbReference>
<accession>A0A9P8UIW2</accession>
<dbReference type="Proteomes" id="UP000758603">
    <property type="component" value="Unassembled WGS sequence"/>
</dbReference>
<evidence type="ECO:0000313" key="2">
    <source>
        <dbReference type="Proteomes" id="UP000758603"/>
    </source>
</evidence>
<evidence type="ECO:0000313" key="1">
    <source>
        <dbReference type="EMBL" id="KAH6652972.1"/>
    </source>
</evidence>
<dbReference type="RefSeq" id="XP_045957249.1">
    <property type="nucleotide sequence ID" value="XM_046107477.1"/>
</dbReference>
<dbReference type="InterPro" id="IPR036038">
    <property type="entry name" value="Aminotransferase-like"/>
</dbReference>
<dbReference type="GO" id="GO:0008483">
    <property type="term" value="F:transaminase activity"/>
    <property type="evidence" value="ECO:0007669"/>
    <property type="project" value="UniProtKB-KW"/>
</dbReference>
<gene>
    <name evidence="1" type="ORF">BKA67DRAFT_659624</name>
</gene>
<dbReference type="InterPro" id="IPR043132">
    <property type="entry name" value="BCAT-like_C"/>
</dbReference>
<name>A0A9P8UIW2_9PEZI</name>
<dbReference type="InterPro" id="IPR043131">
    <property type="entry name" value="BCAT-like_N"/>
</dbReference>
<dbReference type="GeneID" id="70136368"/>
<keyword evidence="1" id="KW-0808">Transferase</keyword>
<sequence>MVNFELFTSIRYDPVLLEAQSLKSLSINDWNRRTASPWYMLDYHRDRMLRAATHFGWERAIAKIEGPEGLNALEHFLSRVTQEAGLRPHRVKILLYEDGKLDLQYSPIPQKNLGALFPSHLPALGSDTNDSVDTGNSQESTPPRELTYDILIDSDATSPSEFTHYKTTSREMYDDARRRHQLSLTDLKEVLLVNSNDGSIMEGSFTTPYFWRNGRWVTPPVSKEFREGRGSGGNDGTSRRWALERGIAVEETVHADSLQNDEQVWLSTGVRGFVFGRIKR</sequence>
<reference evidence="1" key="1">
    <citation type="journal article" date="2021" name="Nat. Commun.">
        <title>Genetic determinants of endophytism in the Arabidopsis root mycobiome.</title>
        <authorList>
            <person name="Mesny F."/>
            <person name="Miyauchi S."/>
            <person name="Thiergart T."/>
            <person name="Pickel B."/>
            <person name="Atanasova L."/>
            <person name="Karlsson M."/>
            <person name="Huettel B."/>
            <person name="Barry K.W."/>
            <person name="Haridas S."/>
            <person name="Chen C."/>
            <person name="Bauer D."/>
            <person name="Andreopoulos W."/>
            <person name="Pangilinan J."/>
            <person name="LaButti K."/>
            <person name="Riley R."/>
            <person name="Lipzen A."/>
            <person name="Clum A."/>
            <person name="Drula E."/>
            <person name="Henrissat B."/>
            <person name="Kohler A."/>
            <person name="Grigoriev I.V."/>
            <person name="Martin F.M."/>
            <person name="Hacquard S."/>
        </authorList>
    </citation>
    <scope>NUCLEOTIDE SEQUENCE</scope>
    <source>
        <strain evidence="1">MPI-SDFR-AT-0073</strain>
    </source>
</reference>
<protein>
    <submittedName>
        <fullName evidence="1">Aminotransferase</fullName>
    </submittedName>
</protein>
<keyword evidence="2" id="KW-1185">Reference proteome</keyword>
<organism evidence="1 2">
    <name type="scientific">Truncatella angustata</name>
    <dbReference type="NCBI Taxonomy" id="152316"/>
    <lineage>
        <taxon>Eukaryota</taxon>
        <taxon>Fungi</taxon>
        <taxon>Dikarya</taxon>
        <taxon>Ascomycota</taxon>
        <taxon>Pezizomycotina</taxon>
        <taxon>Sordariomycetes</taxon>
        <taxon>Xylariomycetidae</taxon>
        <taxon>Amphisphaeriales</taxon>
        <taxon>Sporocadaceae</taxon>
        <taxon>Truncatella</taxon>
    </lineage>
</organism>
<dbReference type="Gene3D" id="3.30.470.10">
    <property type="match status" value="1"/>
</dbReference>
<dbReference type="AlphaFoldDB" id="A0A9P8UIW2"/>
<comment type="caution">
    <text evidence="1">The sequence shown here is derived from an EMBL/GenBank/DDBJ whole genome shotgun (WGS) entry which is preliminary data.</text>
</comment>
<dbReference type="EMBL" id="JAGPXC010000005">
    <property type="protein sequence ID" value="KAH6652972.1"/>
    <property type="molecule type" value="Genomic_DNA"/>
</dbReference>
<keyword evidence="1" id="KW-0032">Aminotransferase</keyword>
<proteinExistence type="predicted"/>
<dbReference type="Gene3D" id="3.20.10.10">
    <property type="entry name" value="D-amino Acid Aminotransferase, subunit A, domain 2"/>
    <property type="match status" value="1"/>
</dbReference>
<dbReference type="Pfam" id="PF01063">
    <property type="entry name" value="Aminotran_4"/>
    <property type="match status" value="1"/>
</dbReference>